<dbReference type="Proteomes" id="UP001499978">
    <property type="component" value="Unassembled WGS sequence"/>
</dbReference>
<sequence length="341" mass="35946">MLLSLTEDEAEPAIALTLHAAGGRQRLSPTAYDFLDLIAAAQPGKPELSAVAEGPPDPETGRRLRHQARQQILRTAIALAVLNEAPTEADHARLARTARQLEVAEPAVDVIAAMAAGEVPLTLVRTVEFDAYRTPVPRDLALLPAYARYLSLGLPAAAIHGAAPDDRLAALFDGLAALPVGATGRAFADFYAAHGWRTPGRPGAVALPLTLHDWLHVYIGSTTEPLGEVEVGAYAAGVTRHHLGFHNLLIVLLMFEHGMIGAMSGGPGLAPAGAGARRALDRERGRGVTGTPDGGRAVADAILRGRATNTDLYLGVDHLAQAATPLADLRRRYEIPPRLLG</sequence>
<evidence type="ECO:0000313" key="2">
    <source>
        <dbReference type="Proteomes" id="UP001499978"/>
    </source>
</evidence>
<dbReference type="EMBL" id="BAAARY010000016">
    <property type="protein sequence ID" value="GAA2529203.1"/>
    <property type="molecule type" value="Genomic_DNA"/>
</dbReference>
<name>A0ABP6AZV1_9ACTN</name>
<proteinExistence type="predicted"/>
<comment type="caution">
    <text evidence="1">The sequence shown here is derived from an EMBL/GenBank/DDBJ whole genome shotgun (WGS) entry which is preliminary data.</text>
</comment>
<reference evidence="2" key="1">
    <citation type="journal article" date="2019" name="Int. J. Syst. Evol. Microbiol.">
        <title>The Global Catalogue of Microorganisms (GCM) 10K type strain sequencing project: providing services to taxonomists for standard genome sequencing and annotation.</title>
        <authorList>
            <consortium name="The Broad Institute Genomics Platform"/>
            <consortium name="The Broad Institute Genome Sequencing Center for Infectious Disease"/>
            <person name="Wu L."/>
            <person name="Ma J."/>
        </authorList>
    </citation>
    <scope>NUCLEOTIDE SEQUENCE [LARGE SCALE GENOMIC DNA]</scope>
    <source>
        <strain evidence="2">JCM 3367</strain>
    </source>
</reference>
<keyword evidence="2" id="KW-1185">Reference proteome</keyword>
<accession>A0ABP6AZV1</accession>
<organism evidence="1 2">
    <name type="scientific">Pilimelia columellifera subsp. columellifera</name>
    <dbReference type="NCBI Taxonomy" id="706583"/>
    <lineage>
        <taxon>Bacteria</taxon>
        <taxon>Bacillati</taxon>
        <taxon>Actinomycetota</taxon>
        <taxon>Actinomycetes</taxon>
        <taxon>Micromonosporales</taxon>
        <taxon>Micromonosporaceae</taxon>
        <taxon>Pilimelia</taxon>
    </lineage>
</organism>
<protein>
    <submittedName>
        <fullName evidence="1">Uncharacterized protein</fullName>
    </submittedName>
</protein>
<gene>
    <name evidence="1" type="ORF">GCM10010201_30500</name>
</gene>
<evidence type="ECO:0000313" key="1">
    <source>
        <dbReference type="EMBL" id="GAA2529203.1"/>
    </source>
</evidence>
<dbReference type="RefSeq" id="WP_344173637.1">
    <property type="nucleotide sequence ID" value="NZ_BAAARY010000016.1"/>
</dbReference>